<dbReference type="AlphaFoldDB" id="A0A834HS49"/>
<evidence type="ECO:0000313" key="3">
    <source>
        <dbReference type="Proteomes" id="UP000625711"/>
    </source>
</evidence>
<dbReference type="Proteomes" id="UP000625711">
    <property type="component" value="Unassembled WGS sequence"/>
</dbReference>
<feature type="region of interest" description="Disordered" evidence="1">
    <location>
        <begin position="1"/>
        <end position="24"/>
    </location>
</feature>
<sequence length="92" mass="10734">MPKDRKYPPKCANSGKPHTTNFSDCKGRPIPPINKLRRPIFPPTHVWVRVTTVAWLLLLQRPNLNHFLQDNFWRIYKKIKETISSTSSAFCS</sequence>
<name>A0A834HS49_RHYFE</name>
<dbReference type="EMBL" id="JAACXV010014526">
    <property type="protein sequence ID" value="KAF7266538.1"/>
    <property type="molecule type" value="Genomic_DNA"/>
</dbReference>
<organism evidence="2 3">
    <name type="scientific">Rhynchophorus ferrugineus</name>
    <name type="common">Red palm weevil</name>
    <name type="synonym">Curculio ferrugineus</name>
    <dbReference type="NCBI Taxonomy" id="354439"/>
    <lineage>
        <taxon>Eukaryota</taxon>
        <taxon>Metazoa</taxon>
        <taxon>Ecdysozoa</taxon>
        <taxon>Arthropoda</taxon>
        <taxon>Hexapoda</taxon>
        <taxon>Insecta</taxon>
        <taxon>Pterygota</taxon>
        <taxon>Neoptera</taxon>
        <taxon>Endopterygota</taxon>
        <taxon>Coleoptera</taxon>
        <taxon>Polyphaga</taxon>
        <taxon>Cucujiformia</taxon>
        <taxon>Curculionidae</taxon>
        <taxon>Dryophthorinae</taxon>
        <taxon>Rhynchophorus</taxon>
    </lineage>
</organism>
<proteinExistence type="predicted"/>
<reference evidence="2" key="1">
    <citation type="submission" date="2020-08" db="EMBL/GenBank/DDBJ databases">
        <title>Genome sequencing and assembly of the red palm weevil Rhynchophorus ferrugineus.</title>
        <authorList>
            <person name="Dias G.B."/>
            <person name="Bergman C.M."/>
            <person name="Manee M."/>
        </authorList>
    </citation>
    <scope>NUCLEOTIDE SEQUENCE</scope>
    <source>
        <strain evidence="2">AA-2017</strain>
        <tissue evidence="2">Whole larva</tissue>
    </source>
</reference>
<protein>
    <submittedName>
        <fullName evidence="2">Uncharacterized protein</fullName>
    </submittedName>
</protein>
<evidence type="ECO:0000256" key="1">
    <source>
        <dbReference type="SAM" id="MobiDB-lite"/>
    </source>
</evidence>
<accession>A0A834HS49</accession>
<gene>
    <name evidence="2" type="ORF">GWI33_020047</name>
</gene>
<keyword evidence="3" id="KW-1185">Reference proteome</keyword>
<comment type="caution">
    <text evidence="2">The sequence shown here is derived from an EMBL/GenBank/DDBJ whole genome shotgun (WGS) entry which is preliminary data.</text>
</comment>
<evidence type="ECO:0000313" key="2">
    <source>
        <dbReference type="EMBL" id="KAF7266538.1"/>
    </source>
</evidence>